<dbReference type="Pfam" id="PF18735">
    <property type="entry name" value="HEPN_RiboL-PSP"/>
    <property type="match status" value="1"/>
</dbReference>
<dbReference type="EMBL" id="RCBY01000144">
    <property type="protein sequence ID" value="RQH33470.1"/>
    <property type="molecule type" value="Genomic_DNA"/>
</dbReference>
<protein>
    <recommendedName>
        <fullName evidence="1">RiboL-PSP-HEPN domain-containing protein</fullName>
    </recommendedName>
</protein>
<sequence length="355" mass="40856">MFDNLLEIVNVNIDSISAMIQTNDRLRKIAKKGIVQTQKLKDYPEIIELEELVKGVPNDKEWELYEHCAVVTRLYAIYENFVEYLISTWLKYLQNIVENYLELDDTIRNTHREGVGRILLEFKKDRFKYLSENQVIRGLFYGTTNQNKNYQLLPEAFLLHDQNLRKDILEKFFADAGIAGTWKWVINYRKVKHFVEEIRGNQNTAEGELNQLISYRNEAAHGVVDEILGTQELLDLGDFIKALCQALAELVTYQIIQEQTSTGKAKEIGEITEWFKKPKAAVARINNSSLSIGTNVFLVSETSSYCRLATIESLKINDISQESIEITIEAEVGLKFDIDAKKGLKIYIIVEDSVE</sequence>
<proteinExistence type="predicted"/>
<dbReference type="RefSeq" id="WP_124147377.1">
    <property type="nucleotide sequence ID" value="NZ_CAWOKI010000258.1"/>
</dbReference>
<dbReference type="OrthoDB" id="495899at2"/>
<evidence type="ECO:0000313" key="2">
    <source>
        <dbReference type="EMBL" id="RQH33470.1"/>
    </source>
</evidence>
<reference evidence="2 3" key="1">
    <citation type="journal article" date="2018" name="ACS Chem. Biol.">
        <title>Ketoreductase domain dysfunction expands chemodiversity: malyngamide biosynthesis in the cyanobacterium Okeania hirsuta.</title>
        <authorList>
            <person name="Moss N.A."/>
            <person name="Leao T."/>
            <person name="Rankin M."/>
            <person name="McCullough T.M."/>
            <person name="Qu P."/>
            <person name="Korobeynikov A."/>
            <person name="Smith J.L."/>
            <person name="Gerwick L."/>
            <person name="Gerwick W.H."/>
        </authorList>
    </citation>
    <scope>NUCLEOTIDE SEQUENCE [LARGE SCALE GENOMIC DNA]</scope>
    <source>
        <strain evidence="2 3">PAB10Feb10-1</strain>
    </source>
</reference>
<organism evidence="2 3">
    <name type="scientific">Okeania hirsuta</name>
    <dbReference type="NCBI Taxonomy" id="1458930"/>
    <lineage>
        <taxon>Bacteria</taxon>
        <taxon>Bacillati</taxon>
        <taxon>Cyanobacteriota</taxon>
        <taxon>Cyanophyceae</taxon>
        <taxon>Oscillatoriophycideae</taxon>
        <taxon>Oscillatoriales</taxon>
        <taxon>Microcoleaceae</taxon>
        <taxon>Okeania</taxon>
    </lineage>
</organism>
<dbReference type="AlphaFoldDB" id="A0A3N6RB41"/>
<name>A0A3N6RB41_9CYAN</name>
<accession>A0A3N6RB41</accession>
<evidence type="ECO:0000259" key="1">
    <source>
        <dbReference type="Pfam" id="PF18735"/>
    </source>
</evidence>
<feature type="domain" description="RiboL-PSP-HEPN" evidence="1">
    <location>
        <begin position="45"/>
        <end position="251"/>
    </location>
</feature>
<dbReference type="InterPro" id="IPR041519">
    <property type="entry name" value="HEPN_RiboL-PSP"/>
</dbReference>
<comment type="caution">
    <text evidence="2">The sequence shown here is derived from an EMBL/GenBank/DDBJ whole genome shotgun (WGS) entry which is preliminary data.</text>
</comment>
<gene>
    <name evidence="2" type="ORF">D5R40_21580</name>
</gene>
<dbReference type="Proteomes" id="UP000269154">
    <property type="component" value="Unassembled WGS sequence"/>
</dbReference>
<evidence type="ECO:0000313" key="3">
    <source>
        <dbReference type="Proteomes" id="UP000269154"/>
    </source>
</evidence>
<keyword evidence="3" id="KW-1185">Reference proteome</keyword>